<accession>A0ACB9F877</accession>
<dbReference type="Proteomes" id="UP001055811">
    <property type="component" value="Linkage Group LG03"/>
</dbReference>
<proteinExistence type="predicted"/>
<reference evidence="2" key="1">
    <citation type="journal article" date="2022" name="Mol. Ecol. Resour.">
        <title>The genomes of chicory, endive, great burdock and yacon provide insights into Asteraceae palaeo-polyploidization history and plant inulin production.</title>
        <authorList>
            <person name="Fan W."/>
            <person name="Wang S."/>
            <person name="Wang H."/>
            <person name="Wang A."/>
            <person name="Jiang F."/>
            <person name="Liu H."/>
            <person name="Zhao H."/>
            <person name="Xu D."/>
            <person name="Zhang Y."/>
        </authorList>
    </citation>
    <scope>NUCLEOTIDE SEQUENCE [LARGE SCALE GENOMIC DNA]</scope>
    <source>
        <strain evidence="2">cv. Punajuju</strain>
    </source>
</reference>
<keyword evidence="2" id="KW-1185">Reference proteome</keyword>
<reference evidence="1 2" key="2">
    <citation type="journal article" date="2022" name="Mol. Ecol. Resour.">
        <title>The genomes of chicory, endive, great burdock and yacon provide insights into Asteraceae paleo-polyploidization history and plant inulin production.</title>
        <authorList>
            <person name="Fan W."/>
            <person name="Wang S."/>
            <person name="Wang H."/>
            <person name="Wang A."/>
            <person name="Jiang F."/>
            <person name="Liu H."/>
            <person name="Zhao H."/>
            <person name="Xu D."/>
            <person name="Zhang Y."/>
        </authorList>
    </citation>
    <scope>NUCLEOTIDE SEQUENCE [LARGE SCALE GENOMIC DNA]</scope>
    <source>
        <strain evidence="2">cv. Punajuju</strain>
        <tissue evidence="1">Leaves</tissue>
    </source>
</reference>
<evidence type="ECO:0000313" key="1">
    <source>
        <dbReference type="EMBL" id="KAI3767299.1"/>
    </source>
</evidence>
<comment type="caution">
    <text evidence="1">The sequence shown here is derived from an EMBL/GenBank/DDBJ whole genome shotgun (WGS) entry which is preliminary data.</text>
</comment>
<protein>
    <submittedName>
        <fullName evidence="1">Uncharacterized protein</fullName>
    </submittedName>
</protein>
<dbReference type="EMBL" id="CM042011">
    <property type="protein sequence ID" value="KAI3767299.1"/>
    <property type="molecule type" value="Genomic_DNA"/>
</dbReference>
<sequence length="132" mass="14538">MQGLEFASRSINADAMGKHSISIMSVPIAARVAKVSKMSSQGNGDLAHDWLQSSRYISATARPRLEEPMTKFKRRKILPSQPSIGMPEMVCRKPAGVSRNILYGLEHHENEECIDDIFPFGRPAALLQCGGI</sequence>
<organism evidence="1 2">
    <name type="scientific">Cichorium intybus</name>
    <name type="common">Chicory</name>
    <dbReference type="NCBI Taxonomy" id="13427"/>
    <lineage>
        <taxon>Eukaryota</taxon>
        <taxon>Viridiplantae</taxon>
        <taxon>Streptophyta</taxon>
        <taxon>Embryophyta</taxon>
        <taxon>Tracheophyta</taxon>
        <taxon>Spermatophyta</taxon>
        <taxon>Magnoliopsida</taxon>
        <taxon>eudicotyledons</taxon>
        <taxon>Gunneridae</taxon>
        <taxon>Pentapetalae</taxon>
        <taxon>asterids</taxon>
        <taxon>campanulids</taxon>
        <taxon>Asterales</taxon>
        <taxon>Asteraceae</taxon>
        <taxon>Cichorioideae</taxon>
        <taxon>Cichorieae</taxon>
        <taxon>Cichoriinae</taxon>
        <taxon>Cichorium</taxon>
    </lineage>
</organism>
<evidence type="ECO:0000313" key="2">
    <source>
        <dbReference type="Proteomes" id="UP001055811"/>
    </source>
</evidence>
<name>A0ACB9F877_CICIN</name>
<gene>
    <name evidence="1" type="ORF">L2E82_17394</name>
</gene>